<dbReference type="InParanoid" id="A0A3Q7JBS0"/>
<dbReference type="SUPFAM" id="SSF56672">
    <property type="entry name" value="DNA/RNA polymerases"/>
    <property type="match status" value="1"/>
</dbReference>
<dbReference type="AlphaFoldDB" id="A0A3Q7JBS0"/>
<evidence type="ECO:0000313" key="3">
    <source>
        <dbReference type="EnsemblPlants" id="Solyc10g051015.1.1"/>
    </source>
</evidence>
<dbReference type="InterPro" id="IPR013103">
    <property type="entry name" value="RVT_2"/>
</dbReference>
<proteinExistence type="predicted"/>
<dbReference type="InterPro" id="IPR043502">
    <property type="entry name" value="DNA/RNA_pol_sf"/>
</dbReference>
<evidence type="ECO:0000256" key="1">
    <source>
        <dbReference type="SAM" id="MobiDB-lite"/>
    </source>
</evidence>
<feature type="compositionally biased region" description="Polar residues" evidence="1">
    <location>
        <begin position="1"/>
        <end position="10"/>
    </location>
</feature>
<organism evidence="3">
    <name type="scientific">Solanum lycopersicum</name>
    <name type="common">Tomato</name>
    <name type="synonym">Lycopersicon esculentum</name>
    <dbReference type="NCBI Taxonomy" id="4081"/>
    <lineage>
        <taxon>Eukaryota</taxon>
        <taxon>Viridiplantae</taxon>
        <taxon>Streptophyta</taxon>
        <taxon>Embryophyta</taxon>
        <taxon>Tracheophyta</taxon>
        <taxon>Spermatophyta</taxon>
        <taxon>Magnoliopsida</taxon>
        <taxon>eudicotyledons</taxon>
        <taxon>Gunneridae</taxon>
        <taxon>Pentapetalae</taxon>
        <taxon>asterids</taxon>
        <taxon>lamiids</taxon>
        <taxon>Solanales</taxon>
        <taxon>Solanaceae</taxon>
        <taxon>Solanoideae</taxon>
        <taxon>Solaneae</taxon>
        <taxon>Solanum</taxon>
        <taxon>Solanum subgen. Lycopersicon</taxon>
    </lineage>
</organism>
<name>A0A3Q7JBS0_SOLLC</name>
<evidence type="ECO:0000259" key="2">
    <source>
        <dbReference type="Pfam" id="PF07727"/>
    </source>
</evidence>
<feature type="compositionally biased region" description="Polar residues" evidence="1">
    <location>
        <begin position="26"/>
        <end position="37"/>
    </location>
</feature>
<dbReference type="Proteomes" id="UP000004994">
    <property type="component" value="Chromosome 10"/>
</dbReference>
<dbReference type="OMA" id="GVENDNM"/>
<accession>A0A3Q7JBS0</accession>
<sequence>MKLKRNNSSYLVADGNAPPQYPAHGNRSQTPEYKSKKGNSSLICSHCMKVGHTVDKSYRIIGFPSDLKFTKSKRDPNAIRSNVVLPFDLPCFPNTLPNFAGIYGNQLTHEQVYQLVHLLNQDKITQPYANPVDQSAMVAYADCLLTVIAIYVDEIVIKCDYATNITQLKLFLDAEFKVKDFEFSHYFLGLEVFRETQGLIVTQRNFSLELLSDFECEHLPLASSPFFPSIKVSARSGELLTYPTTYRRLIGKLNYLTHTRPDLLYVVQHLSQFMQKPRLPHFDATLHVVRYLRLHPGQGLFFTAETSVSLLAYCDADWGSCIDSRRSVSGYHIILGSSPISWKSKKLHSVSLSSAEAEYRSMRCMVAELTWLNRLLHDLGVPPTLLVHVHSDSQAAIHIAKNPFFHKQTKHLELDCHFLVDLLTKPLSGPSHHTILGKLGLVSPPSILRGGVENDNMNQHCIIKEHVADNMNQPCITKEHVAESVPEAAPKV</sequence>
<feature type="region of interest" description="Disordered" evidence="1">
    <location>
        <begin position="1"/>
        <end position="37"/>
    </location>
</feature>
<evidence type="ECO:0000313" key="4">
    <source>
        <dbReference type="Proteomes" id="UP000004994"/>
    </source>
</evidence>
<dbReference type="PANTHER" id="PTHR11439:SF498">
    <property type="entry name" value="DNAK FAMILY PROTEIN"/>
    <property type="match status" value="1"/>
</dbReference>
<dbReference type="CDD" id="cd09272">
    <property type="entry name" value="RNase_HI_RT_Ty1"/>
    <property type="match status" value="1"/>
</dbReference>
<dbReference type="Gramene" id="Solyc10g051015.1.1">
    <property type="protein sequence ID" value="Solyc10g051015.1.1"/>
    <property type="gene ID" value="Solyc10g051015.1"/>
</dbReference>
<dbReference type="PANTHER" id="PTHR11439">
    <property type="entry name" value="GAG-POL-RELATED RETROTRANSPOSON"/>
    <property type="match status" value="1"/>
</dbReference>
<dbReference type="Pfam" id="PF07727">
    <property type="entry name" value="RVT_2"/>
    <property type="match status" value="1"/>
</dbReference>
<reference evidence="3" key="1">
    <citation type="journal article" date="2012" name="Nature">
        <title>The tomato genome sequence provides insights into fleshy fruit evolution.</title>
        <authorList>
            <consortium name="Tomato Genome Consortium"/>
        </authorList>
    </citation>
    <scope>NUCLEOTIDE SEQUENCE [LARGE SCALE GENOMIC DNA]</scope>
    <source>
        <strain evidence="3">cv. Heinz 1706</strain>
    </source>
</reference>
<dbReference type="EnsemblPlants" id="Solyc10g051015.1.1">
    <property type="protein sequence ID" value="Solyc10g051015.1.1"/>
    <property type="gene ID" value="Solyc10g051015.1"/>
</dbReference>
<keyword evidence="4" id="KW-1185">Reference proteome</keyword>
<feature type="domain" description="Reverse transcriptase Ty1/copia-type" evidence="2">
    <location>
        <begin position="146"/>
        <end position="216"/>
    </location>
</feature>
<reference evidence="3" key="2">
    <citation type="submission" date="2019-01" db="UniProtKB">
        <authorList>
            <consortium name="EnsemblPlants"/>
        </authorList>
    </citation>
    <scope>IDENTIFICATION</scope>
    <source>
        <strain evidence="3">cv. Heinz 1706</strain>
    </source>
</reference>
<dbReference type="STRING" id="4081.A0A3Q7JBS0"/>
<protein>
    <recommendedName>
        <fullName evidence="2">Reverse transcriptase Ty1/copia-type domain-containing protein</fullName>
    </recommendedName>
</protein>